<name>A0A0L9TLT1_PHAAN</name>
<organism evidence="1 2">
    <name type="scientific">Phaseolus angularis</name>
    <name type="common">Azuki bean</name>
    <name type="synonym">Vigna angularis</name>
    <dbReference type="NCBI Taxonomy" id="3914"/>
    <lineage>
        <taxon>Eukaryota</taxon>
        <taxon>Viridiplantae</taxon>
        <taxon>Streptophyta</taxon>
        <taxon>Embryophyta</taxon>
        <taxon>Tracheophyta</taxon>
        <taxon>Spermatophyta</taxon>
        <taxon>Magnoliopsida</taxon>
        <taxon>eudicotyledons</taxon>
        <taxon>Gunneridae</taxon>
        <taxon>Pentapetalae</taxon>
        <taxon>rosids</taxon>
        <taxon>fabids</taxon>
        <taxon>Fabales</taxon>
        <taxon>Fabaceae</taxon>
        <taxon>Papilionoideae</taxon>
        <taxon>50 kb inversion clade</taxon>
        <taxon>NPAAA clade</taxon>
        <taxon>indigoferoid/millettioid clade</taxon>
        <taxon>Phaseoleae</taxon>
        <taxon>Vigna</taxon>
    </lineage>
</organism>
<dbReference type="EMBL" id="CM003371">
    <property type="protein sequence ID" value="KOM31436.1"/>
    <property type="molecule type" value="Genomic_DNA"/>
</dbReference>
<accession>A0A0L9TLT1</accession>
<dbReference type="Gramene" id="KOM31436">
    <property type="protein sequence ID" value="KOM31436"/>
    <property type="gene ID" value="LR48_Vigan01g099100"/>
</dbReference>
<dbReference type="AlphaFoldDB" id="A0A0L9TLT1"/>
<gene>
    <name evidence="1" type="ORF">LR48_Vigan01g099100</name>
</gene>
<sequence>MAQHEVATRIGNLFHNLRNKMVEEAKRKGVTNVVPNLTSLVVDTHRPQSIAKKGIPTKVLGVSKDKKRLRVEYSLCTNSSRSKATDLNGLDSHTLIMRKGVQVTLTNVEKKVVKEVVSSTLICAFLELYSRTLVYGHRISSLLRKKLADKGKAKATDKLVNLKKRYEADQKL</sequence>
<evidence type="ECO:0000313" key="1">
    <source>
        <dbReference type="EMBL" id="KOM31436.1"/>
    </source>
</evidence>
<reference evidence="2" key="1">
    <citation type="journal article" date="2015" name="Proc. Natl. Acad. Sci. U.S.A.">
        <title>Genome sequencing of adzuki bean (Vigna angularis) provides insight into high starch and low fat accumulation and domestication.</title>
        <authorList>
            <person name="Yang K."/>
            <person name="Tian Z."/>
            <person name="Chen C."/>
            <person name="Luo L."/>
            <person name="Zhao B."/>
            <person name="Wang Z."/>
            <person name="Yu L."/>
            <person name="Li Y."/>
            <person name="Sun Y."/>
            <person name="Li W."/>
            <person name="Chen Y."/>
            <person name="Li Y."/>
            <person name="Zhang Y."/>
            <person name="Ai D."/>
            <person name="Zhao J."/>
            <person name="Shang C."/>
            <person name="Ma Y."/>
            <person name="Wu B."/>
            <person name="Wang M."/>
            <person name="Gao L."/>
            <person name="Sun D."/>
            <person name="Zhang P."/>
            <person name="Guo F."/>
            <person name="Wang W."/>
            <person name="Li Y."/>
            <person name="Wang J."/>
            <person name="Varshney R.K."/>
            <person name="Wang J."/>
            <person name="Ling H.Q."/>
            <person name="Wan P."/>
        </authorList>
    </citation>
    <scope>NUCLEOTIDE SEQUENCE</scope>
    <source>
        <strain evidence="2">cv. Jingnong 6</strain>
    </source>
</reference>
<dbReference type="Proteomes" id="UP000053144">
    <property type="component" value="Chromosome 1"/>
</dbReference>
<proteinExistence type="predicted"/>
<evidence type="ECO:0000313" key="2">
    <source>
        <dbReference type="Proteomes" id="UP000053144"/>
    </source>
</evidence>
<protein>
    <submittedName>
        <fullName evidence="1">Uncharacterized protein</fullName>
    </submittedName>
</protein>